<proteinExistence type="predicted"/>
<organism evidence="1 2">
    <name type="scientific">Deinococcus hopiensis KR-140</name>
    <dbReference type="NCBI Taxonomy" id="695939"/>
    <lineage>
        <taxon>Bacteria</taxon>
        <taxon>Thermotogati</taxon>
        <taxon>Deinococcota</taxon>
        <taxon>Deinococci</taxon>
        <taxon>Deinococcales</taxon>
        <taxon>Deinococcaceae</taxon>
        <taxon>Deinococcus</taxon>
    </lineage>
</organism>
<sequence length="72" mass="7777">MLPFPSQTAGNSILRFAPALRRNIMLHKLLSVLLLLIATTAGAQSLQGDDLRTVGAASTPVWECHNHCPDEP</sequence>
<reference evidence="1 2" key="1">
    <citation type="submission" date="2017-04" db="EMBL/GenBank/DDBJ databases">
        <authorList>
            <person name="Afonso C.L."/>
            <person name="Miller P.J."/>
            <person name="Scott M.A."/>
            <person name="Spackman E."/>
            <person name="Goraichik I."/>
            <person name="Dimitrov K.M."/>
            <person name="Suarez D.L."/>
            <person name="Swayne D.E."/>
        </authorList>
    </citation>
    <scope>NUCLEOTIDE SEQUENCE [LARGE SCALE GENOMIC DNA]</scope>
    <source>
        <strain evidence="1 2">KR-140</strain>
    </source>
</reference>
<protein>
    <submittedName>
        <fullName evidence="1">Uncharacterized protein</fullName>
    </submittedName>
</protein>
<dbReference type="Proteomes" id="UP000192582">
    <property type="component" value="Unassembled WGS sequence"/>
</dbReference>
<name>A0A1W1U9W3_9DEIO</name>
<evidence type="ECO:0000313" key="1">
    <source>
        <dbReference type="EMBL" id="SMB77830.1"/>
    </source>
</evidence>
<gene>
    <name evidence="1" type="ORF">SAMN00790413_03949</name>
</gene>
<evidence type="ECO:0000313" key="2">
    <source>
        <dbReference type="Proteomes" id="UP000192582"/>
    </source>
</evidence>
<dbReference type="EMBL" id="FWWU01000001">
    <property type="protein sequence ID" value="SMB77830.1"/>
    <property type="molecule type" value="Genomic_DNA"/>
</dbReference>
<dbReference type="AlphaFoldDB" id="A0A1W1U9W3"/>
<dbReference type="STRING" id="695939.SAMN00790413_03949"/>
<keyword evidence="2" id="KW-1185">Reference proteome</keyword>
<accession>A0A1W1U9W3</accession>